<dbReference type="SUPFAM" id="SSF161098">
    <property type="entry name" value="MetI-like"/>
    <property type="match status" value="2"/>
</dbReference>
<evidence type="ECO:0000256" key="2">
    <source>
        <dbReference type="ARBA" id="ARBA00022448"/>
    </source>
</evidence>
<evidence type="ECO:0000256" key="3">
    <source>
        <dbReference type="ARBA" id="ARBA00022475"/>
    </source>
</evidence>
<dbReference type="KEGG" id="alp:LPB137_05570"/>
<keyword evidence="5 7" id="KW-1133">Transmembrane helix</keyword>
<evidence type="ECO:0000256" key="5">
    <source>
        <dbReference type="ARBA" id="ARBA00022989"/>
    </source>
</evidence>
<dbReference type="AlphaFoldDB" id="A0A1P8KLD1"/>
<dbReference type="InterPro" id="IPR035906">
    <property type="entry name" value="MetI-like_sf"/>
</dbReference>
<evidence type="ECO:0000256" key="6">
    <source>
        <dbReference type="ARBA" id="ARBA00023136"/>
    </source>
</evidence>
<dbReference type="PANTHER" id="PTHR30043:SF1">
    <property type="entry name" value="ABC TRANSPORT SYSTEM PERMEASE PROTEIN P69"/>
    <property type="match status" value="1"/>
</dbReference>
<proteinExistence type="predicted"/>
<keyword evidence="3" id="KW-1003">Cell membrane</keyword>
<sequence length="493" mass="56189">MSVTKNTKVSILFIFIGILSFILADLEVSTVDTTQLTKDFFYSIFDLKFNDYSILFDAFLNTISIAILAIFFSSIIGFFLALFFNFLLVRISLAITRAIHELFWALIFLQIFGLNTLTALLAIVIPYSAILGKVYAEILEEHDTFPKVLRGKDALSYFLFTKIPDAFPHLVSYTLYRFECALRSTAILGFVGITTLGYYLSSSFMQGIYSEVWMILISFYIVIATIKYWFTKYSFPFLVIASFFYLDDFKGFNLDNLIRFVTNDIVPHPIRNDLGFEKTLSWFSNIFTNEIVPGTINTIVLTQLSLVLTAVLALILFPLLSQKFVSKPTRVLSHIVLVILRSTPEYILAYIFLQLFGPSMLPAALALMLHNGSIIGHLMGNETTLITLRAGVSKKRINLYFYEIMPRVYNQFLAYLFYRWEIIMRESAILGILGIATLGFFIDSAIADFRLDKMFLLLVVTALLNILVDLISRKVRAYLRVDENITSCGCSLK</sequence>
<organism evidence="9 10">
    <name type="scientific">Poseidonibacter parvus</name>
    <dbReference type="NCBI Taxonomy" id="1850254"/>
    <lineage>
        <taxon>Bacteria</taxon>
        <taxon>Pseudomonadati</taxon>
        <taxon>Campylobacterota</taxon>
        <taxon>Epsilonproteobacteria</taxon>
        <taxon>Campylobacterales</taxon>
        <taxon>Arcobacteraceae</taxon>
        <taxon>Poseidonibacter</taxon>
    </lineage>
</organism>
<feature type="transmembrane region" description="Helical" evidence="7">
    <location>
        <begin position="181"/>
        <end position="200"/>
    </location>
</feature>
<dbReference type="PROSITE" id="PS50928">
    <property type="entry name" value="ABC_TM1"/>
    <property type="match status" value="1"/>
</dbReference>
<dbReference type="GO" id="GO:0055085">
    <property type="term" value="P:transmembrane transport"/>
    <property type="evidence" value="ECO:0007669"/>
    <property type="project" value="InterPro"/>
</dbReference>
<accession>A0A1P8KLD1</accession>
<feature type="transmembrane region" description="Helical" evidence="7">
    <location>
        <begin position="101"/>
        <end position="125"/>
    </location>
</feature>
<dbReference type="InterPro" id="IPR000515">
    <property type="entry name" value="MetI-like"/>
</dbReference>
<name>A0A1P8KLD1_9BACT</name>
<reference evidence="9 10" key="1">
    <citation type="submission" date="2017-01" db="EMBL/GenBank/DDBJ databases">
        <title>Genome sequencing of Arcobacter sp. LPB0137.</title>
        <authorList>
            <person name="Lee G.-W."/>
            <person name="Yi H."/>
        </authorList>
    </citation>
    <scope>NUCLEOTIDE SEQUENCE [LARGE SCALE GENOMIC DNA]</scope>
    <source>
        <strain evidence="9 10">LPB0137</strain>
    </source>
</reference>
<feature type="transmembrane region" description="Helical" evidence="7">
    <location>
        <begin position="63"/>
        <end position="89"/>
    </location>
</feature>
<feature type="transmembrane region" description="Helical" evidence="7">
    <location>
        <begin position="428"/>
        <end position="447"/>
    </location>
</feature>
<evidence type="ECO:0000256" key="4">
    <source>
        <dbReference type="ARBA" id="ARBA00022692"/>
    </source>
</evidence>
<evidence type="ECO:0000259" key="8">
    <source>
        <dbReference type="PROSITE" id="PS50928"/>
    </source>
</evidence>
<protein>
    <recommendedName>
        <fullName evidence="8">ABC transmembrane type-1 domain-containing protein</fullName>
    </recommendedName>
</protein>
<feature type="transmembrane region" description="Helical" evidence="7">
    <location>
        <begin position="453"/>
        <end position="471"/>
    </location>
</feature>
<dbReference type="STRING" id="1850254.LPB137_05570"/>
<feature type="transmembrane region" description="Helical" evidence="7">
    <location>
        <begin position="212"/>
        <end position="230"/>
    </location>
</feature>
<comment type="subcellular location">
    <subcellularLocation>
        <location evidence="1">Cell membrane</location>
        <topology evidence="1">Multi-pass membrane protein</topology>
    </subcellularLocation>
</comment>
<keyword evidence="4 7" id="KW-0812">Transmembrane</keyword>
<dbReference type="Gene3D" id="1.10.3720.10">
    <property type="entry name" value="MetI-like"/>
    <property type="match status" value="2"/>
</dbReference>
<keyword evidence="2" id="KW-0813">Transport</keyword>
<evidence type="ECO:0000256" key="7">
    <source>
        <dbReference type="SAM" id="Phobius"/>
    </source>
</evidence>
<dbReference type="PANTHER" id="PTHR30043">
    <property type="entry name" value="PHOSPHONATES TRANSPORT SYSTEM PERMEASE PROTEIN"/>
    <property type="match status" value="1"/>
</dbReference>
<feature type="transmembrane region" description="Helical" evidence="7">
    <location>
        <begin position="299"/>
        <end position="319"/>
    </location>
</feature>
<evidence type="ECO:0000313" key="9">
    <source>
        <dbReference type="EMBL" id="APW65351.1"/>
    </source>
</evidence>
<dbReference type="GO" id="GO:0005886">
    <property type="term" value="C:plasma membrane"/>
    <property type="evidence" value="ECO:0007669"/>
    <property type="project" value="UniProtKB-SubCell"/>
</dbReference>
<evidence type="ECO:0000256" key="1">
    <source>
        <dbReference type="ARBA" id="ARBA00004651"/>
    </source>
</evidence>
<keyword evidence="6 7" id="KW-0472">Membrane</keyword>
<keyword evidence="10" id="KW-1185">Reference proteome</keyword>
<feature type="domain" description="ABC transmembrane type-1" evidence="8">
    <location>
        <begin position="59"/>
        <end position="227"/>
    </location>
</feature>
<dbReference type="Proteomes" id="UP000186074">
    <property type="component" value="Chromosome"/>
</dbReference>
<dbReference type="EMBL" id="CP019070">
    <property type="protein sequence ID" value="APW65351.1"/>
    <property type="molecule type" value="Genomic_DNA"/>
</dbReference>
<evidence type="ECO:0000313" key="10">
    <source>
        <dbReference type="Proteomes" id="UP000186074"/>
    </source>
</evidence>
<gene>
    <name evidence="9" type="ORF">LPB137_05570</name>
</gene>